<gene>
    <name evidence="7" type="ORF">FA10DRAFT_240955</name>
</gene>
<evidence type="ECO:0000256" key="5">
    <source>
        <dbReference type="SAM" id="MobiDB-lite"/>
    </source>
</evidence>
<dbReference type="GeneID" id="37041144"/>
<feature type="region of interest" description="Disordered" evidence="5">
    <location>
        <begin position="309"/>
        <end position="338"/>
    </location>
</feature>
<dbReference type="GO" id="GO:0016491">
    <property type="term" value="F:oxidoreductase activity"/>
    <property type="evidence" value="ECO:0007669"/>
    <property type="project" value="InterPro"/>
</dbReference>
<evidence type="ECO:0000256" key="4">
    <source>
        <dbReference type="ARBA" id="ARBA00023136"/>
    </source>
</evidence>
<keyword evidence="4" id="KW-0472">Membrane</keyword>
<evidence type="ECO:0000313" key="8">
    <source>
        <dbReference type="Proteomes" id="UP000245768"/>
    </source>
</evidence>
<dbReference type="OrthoDB" id="1658724at2759"/>
<dbReference type="Pfam" id="PF04116">
    <property type="entry name" value="FA_hydroxylase"/>
    <property type="match status" value="1"/>
</dbReference>
<dbReference type="InterPro" id="IPR006694">
    <property type="entry name" value="Fatty_acid_hydroxylase"/>
</dbReference>
<dbReference type="RefSeq" id="XP_025377461.1">
    <property type="nucleotide sequence ID" value="XM_025519228.1"/>
</dbReference>
<reference evidence="7 8" key="1">
    <citation type="journal article" date="2018" name="Mol. Biol. Evol.">
        <title>Broad Genomic Sampling Reveals a Smut Pathogenic Ancestry of the Fungal Clade Ustilaginomycotina.</title>
        <authorList>
            <person name="Kijpornyongpan T."/>
            <person name="Mondo S.J."/>
            <person name="Barry K."/>
            <person name="Sandor L."/>
            <person name="Lee J."/>
            <person name="Lipzen A."/>
            <person name="Pangilinan J."/>
            <person name="LaButti K."/>
            <person name="Hainaut M."/>
            <person name="Henrissat B."/>
            <person name="Grigoriev I.V."/>
            <person name="Spatafora J.W."/>
            <person name="Aime M.C."/>
        </authorList>
    </citation>
    <scope>NUCLEOTIDE SEQUENCE [LARGE SCALE GENOMIC DNA]</scope>
    <source>
        <strain evidence="7 8">MCA 4198</strain>
    </source>
</reference>
<keyword evidence="8" id="KW-1185">Reference proteome</keyword>
<evidence type="ECO:0000259" key="6">
    <source>
        <dbReference type="Pfam" id="PF04116"/>
    </source>
</evidence>
<dbReference type="STRING" id="215250.A0A316YQE9"/>
<evidence type="ECO:0000256" key="1">
    <source>
        <dbReference type="ARBA" id="ARBA00004370"/>
    </source>
</evidence>
<dbReference type="FunCoup" id="A0A316YQE9">
    <property type="interactions" value="113"/>
</dbReference>
<keyword evidence="2" id="KW-0812">Transmembrane</keyword>
<dbReference type="GO" id="GO:0016020">
    <property type="term" value="C:membrane"/>
    <property type="evidence" value="ECO:0007669"/>
    <property type="project" value="UniProtKB-SubCell"/>
</dbReference>
<evidence type="ECO:0000313" key="7">
    <source>
        <dbReference type="EMBL" id="PWN90263.1"/>
    </source>
</evidence>
<sequence length="338" mass="38688">MDVLSHPWLANGTTSFVDTIGAYVTPAAAKTAAELYANVDVTQLNFLEKAWMNWYLYWGNPIIATGIASWLLHEIVYFGRAIPWIIIDSMPSMRKYKIQDDRVATPKQQWEATKHVLLTHMTIEVPQITSFHPLCEYFGLATWQVPFPSITTMLWQIGAFFVFEDMFHYWAHRLLHWGPFYKNIHKKHHEFSAPFGLAAEYAHPAEIIILGMGTIGGPFALCAVTGNMHILTVYIWITLRLFQAIDAHSGYDLPISMHNWIPFWAGADHHDHHHMAFVGCYATSFRWWDHFMGTDASYKRTRARQAEEKAAAKAKGLEWPLKPPTKSATGRALEAKDK</sequence>
<dbReference type="GO" id="GO:0008610">
    <property type="term" value="P:lipid biosynthetic process"/>
    <property type="evidence" value="ECO:0007669"/>
    <property type="project" value="InterPro"/>
</dbReference>
<dbReference type="InParanoid" id="A0A316YQE9"/>
<evidence type="ECO:0000256" key="2">
    <source>
        <dbReference type="ARBA" id="ARBA00022692"/>
    </source>
</evidence>
<dbReference type="InterPro" id="IPR050307">
    <property type="entry name" value="Sterol_Desaturase_Related"/>
</dbReference>
<dbReference type="AlphaFoldDB" id="A0A316YQE9"/>
<feature type="domain" description="Fatty acid hydroxylase" evidence="6">
    <location>
        <begin position="159"/>
        <end position="294"/>
    </location>
</feature>
<dbReference type="Proteomes" id="UP000245768">
    <property type="component" value="Unassembled WGS sequence"/>
</dbReference>
<dbReference type="GO" id="GO:0005506">
    <property type="term" value="F:iron ion binding"/>
    <property type="evidence" value="ECO:0007669"/>
    <property type="project" value="InterPro"/>
</dbReference>
<comment type="subcellular location">
    <subcellularLocation>
        <location evidence="1">Membrane</location>
    </subcellularLocation>
</comment>
<organism evidence="7 8">
    <name type="scientific">Acaromyces ingoldii</name>
    <dbReference type="NCBI Taxonomy" id="215250"/>
    <lineage>
        <taxon>Eukaryota</taxon>
        <taxon>Fungi</taxon>
        <taxon>Dikarya</taxon>
        <taxon>Basidiomycota</taxon>
        <taxon>Ustilaginomycotina</taxon>
        <taxon>Exobasidiomycetes</taxon>
        <taxon>Exobasidiales</taxon>
        <taxon>Cryptobasidiaceae</taxon>
        <taxon>Acaromyces</taxon>
    </lineage>
</organism>
<proteinExistence type="predicted"/>
<keyword evidence="3" id="KW-1133">Transmembrane helix</keyword>
<accession>A0A316YQE9</accession>
<protein>
    <submittedName>
        <fullName evidence="7">Putative ERG25-C-4 methyl sterol oxidase</fullName>
    </submittedName>
</protein>
<dbReference type="PANTHER" id="PTHR11863">
    <property type="entry name" value="STEROL DESATURASE"/>
    <property type="match status" value="1"/>
</dbReference>
<dbReference type="EMBL" id="KZ819636">
    <property type="protein sequence ID" value="PWN90263.1"/>
    <property type="molecule type" value="Genomic_DNA"/>
</dbReference>
<name>A0A316YQE9_9BASI</name>
<evidence type="ECO:0000256" key="3">
    <source>
        <dbReference type="ARBA" id="ARBA00022989"/>
    </source>
</evidence>